<dbReference type="SMART" id="SM00240">
    <property type="entry name" value="FHA"/>
    <property type="match status" value="1"/>
</dbReference>
<feature type="compositionally biased region" description="Low complexity" evidence="2">
    <location>
        <begin position="173"/>
        <end position="189"/>
    </location>
</feature>
<feature type="region of interest" description="Disordered" evidence="2">
    <location>
        <begin position="688"/>
        <end position="750"/>
    </location>
</feature>
<reference evidence="5" key="1">
    <citation type="journal article" date="2023" name="Mol. Phylogenet. Evol.">
        <title>Genome-scale phylogeny and comparative genomics of the fungal order Sordariales.</title>
        <authorList>
            <person name="Hensen N."/>
            <person name="Bonometti L."/>
            <person name="Westerberg I."/>
            <person name="Brannstrom I.O."/>
            <person name="Guillou S."/>
            <person name="Cros-Aarteil S."/>
            <person name="Calhoun S."/>
            <person name="Haridas S."/>
            <person name="Kuo A."/>
            <person name="Mondo S."/>
            <person name="Pangilinan J."/>
            <person name="Riley R."/>
            <person name="LaButti K."/>
            <person name="Andreopoulos B."/>
            <person name="Lipzen A."/>
            <person name="Chen C."/>
            <person name="Yan M."/>
            <person name="Daum C."/>
            <person name="Ng V."/>
            <person name="Clum A."/>
            <person name="Steindorff A."/>
            <person name="Ohm R.A."/>
            <person name="Martin F."/>
            <person name="Silar P."/>
            <person name="Natvig D.O."/>
            <person name="Lalanne C."/>
            <person name="Gautier V."/>
            <person name="Ament-Velasquez S.L."/>
            <person name="Kruys A."/>
            <person name="Hutchinson M.I."/>
            <person name="Powell A.J."/>
            <person name="Barry K."/>
            <person name="Miller A.N."/>
            <person name="Grigoriev I.V."/>
            <person name="Debuchy R."/>
            <person name="Gladieux P."/>
            <person name="Hiltunen Thoren M."/>
            <person name="Johannesson H."/>
        </authorList>
    </citation>
    <scope>NUCLEOTIDE SEQUENCE</scope>
    <source>
        <strain evidence="5">FGSC 1904</strain>
    </source>
</reference>
<evidence type="ECO:0000256" key="3">
    <source>
        <dbReference type="SAM" id="Phobius"/>
    </source>
</evidence>
<evidence type="ECO:0000256" key="1">
    <source>
        <dbReference type="SAM" id="Coils"/>
    </source>
</evidence>
<dbReference type="InterPro" id="IPR008984">
    <property type="entry name" value="SMAD_FHA_dom_sf"/>
</dbReference>
<reference evidence="5" key="2">
    <citation type="submission" date="2023-07" db="EMBL/GenBank/DDBJ databases">
        <authorList>
            <consortium name="Lawrence Berkeley National Laboratory"/>
            <person name="Haridas S."/>
            <person name="Hensen N."/>
            <person name="Bonometti L."/>
            <person name="Westerberg I."/>
            <person name="Brannstrom I.O."/>
            <person name="Guillou S."/>
            <person name="Cros-Aarteil S."/>
            <person name="Calhoun S."/>
            <person name="Kuo A."/>
            <person name="Mondo S."/>
            <person name="Pangilinan J."/>
            <person name="Riley R."/>
            <person name="LaButti K."/>
            <person name="Andreopoulos B."/>
            <person name="Lipzen A."/>
            <person name="Chen C."/>
            <person name="Yanf M."/>
            <person name="Daum C."/>
            <person name="Ng V."/>
            <person name="Clum A."/>
            <person name="Steindorff A."/>
            <person name="Ohm R."/>
            <person name="Martin F."/>
            <person name="Silar P."/>
            <person name="Natvig D."/>
            <person name="Lalanne C."/>
            <person name="Gautier V."/>
            <person name="Ament-velasquez S.L."/>
            <person name="Kruys A."/>
            <person name="Hutchinson M.I."/>
            <person name="Powell A.J."/>
            <person name="Barry K."/>
            <person name="Miller A.N."/>
            <person name="Grigoriev I.V."/>
            <person name="Debuchy R."/>
            <person name="Gladieux P."/>
            <person name="Thoren M.H."/>
            <person name="Johannesson H."/>
        </authorList>
    </citation>
    <scope>NUCLEOTIDE SEQUENCE</scope>
    <source>
        <strain evidence="5">FGSC 1904</strain>
    </source>
</reference>
<dbReference type="FunFam" id="2.60.200.20:FF:000127">
    <property type="entry name" value="Uncharacterized protein C3H7.13"/>
    <property type="match status" value="1"/>
</dbReference>
<keyword evidence="3" id="KW-1133">Transmembrane helix</keyword>
<dbReference type="PROSITE" id="PS50006">
    <property type="entry name" value="FHA_DOMAIN"/>
    <property type="match status" value="1"/>
</dbReference>
<dbReference type="AlphaFoldDB" id="A0AAE0PA05"/>
<dbReference type="PANTHER" id="PTHR15715">
    <property type="entry name" value="CENTROSOMAL PROTEIN OF 170 KDA"/>
    <property type="match status" value="1"/>
</dbReference>
<feature type="compositionally biased region" description="Polar residues" evidence="2">
    <location>
        <begin position="190"/>
        <end position="204"/>
    </location>
</feature>
<dbReference type="SUPFAM" id="SSF49879">
    <property type="entry name" value="SMAD/FHA domain"/>
    <property type="match status" value="1"/>
</dbReference>
<dbReference type="PANTHER" id="PTHR15715:SF46">
    <property type="entry name" value="TO VACUOLE TARGETING VPS64, PUTATIVE (AFU_ORTHOLOGUE AFUA_2G02420)-RELATED"/>
    <property type="match status" value="1"/>
</dbReference>
<dbReference type="EMBL" id="JAUTDP010000009">
    <property type="protein sequence ID" value="KAK3396020.1"/>
    <property type="molecule type" value="Genomic_DNA"/>
</dbReference>
<feature type="compositionally biased region" description="Basic and acidic residues" evidence="2">
    <location>
        <begin position="706"/>
        <end position="721"/>
    </location>
</feature>
<evidence type="ECO:0000256" key="2">
    <source>
        <dbReference type="SAM" id="MobiDB-lite"/>
    </source>
</evidence>
<organism evidence="5 6">
    <name type="scientific">Sordaria brevicollis</name>
    <dbReference type="NCBI Taxonomy" id="83679"/>
    <lineage>
        <taxon>Eukaryota</taxon>
        <taxon>Fungi</taxon>
        <taxon>Dikarya</taxon>
        <taxon>Ascomycota</taxon>
        <taxon>Pezizomycotina</taxon>
        <taxon>Sordariomycetes</taxon>
        <taxon>Sordariomycetidae</taxon>
        <taxon>Sordariales</taxon>
        <taxon>Sordariaceae</taxon>
        <taxon>Sordaria</taxon>
    </lineage>
</organism>
<feature type="compositionally biased region" description="Pro residues" evidence="2">
    <location>
        <begin position="489"/>
        <end position="499"/>
    </location>
</feature>
<evidence type="ECO:0000313" key="5">
    <source>
        <dbReference type="EMBL" id="KAK3396020.1"/>
    </source>
</evidence>
<keyword evidence="3" id="KW-0812">Transmembrane</keyword>
<proteinExistence type="predicted"/>
<feature type="compositionally biased region" description="Low complexity" evidence="2">
    <location>
        <begin position="47"/>
        <end position="105"/>
    </location>
</feature>
<feature type="region of interest" description="Disordered" evidence="2">
    <location>
        <begin position="293"/>
        <end position="313"/>
    </location>
</feature>
<dbReference type="CDD" id="cd22679">
    <property type="entry name" value="FHA_SLMAP"/>
    <property type="match status" value="1"/>
</dbReference>
<feature type="region of interest" description="Disordered" evidence="2">
    <location>
        <begin position="1"/>
        <end position="210"/>
    </location>
</feature>
<accession>A0AAE0PA05</accession>
<keyword evidence="6" id="KW-1185">Reference proteome</keyword>
<dbReference type="Gene3D" id="2.60.200.20">
    <property type="match status" value="1"/>
</dbReference>
<dbReference type="InterPro" id="IPR000253">
    <property type="entry name" value="FHA_dom"/>
</dbReference>
<evidence type="ECO:0000313" key="6">
    <source>
        <dbReference type="Proteomes" id="UP001281003"/>
    </source>
</evidence>
<protein>
    <recommendedName>
        <fullName evidence="4">FHA domain-containing protein</fullName>
    </recommendedName>
</protein>
<dbReference type="Pfam" id="PF00498">
    <property type="entry name" value="FHA"/>
    <property type="match status" value="1"/>
</dbReference>
<feature type="coiled-coil region" evidence="1">
    <location>
        <begin position="542"/>
        <end position="579"/>
    </location>
</feature>
<feature type="coiled-coil region" evidence="1">
    <location>
        <begin position="639"/>
        <end position="687"/>
    </location>
</feature>
<feature type="transmembrane region" description="Helical" evidence="3">
    <location>
        <begin position="779"/>
        <end position="799"/>
    </location>
</feature>
<keyword evidence="1" id="KW-0175">Coiled coil</keyword>
<gene>
    <name evidence="5" type="ORF">B0T20DRAFT_481024</name>
</gene>
<sequence>MTAVANPPSFANLNRPGWLNGGQSLNSTNPDDNRMNMFMSRKSLQRSNSSSSVSSTASSSSTSTVTSTGSVSTVPTNGTGSPNSTTTSTASTASSSASGNGNGNPMSVGGDSAPWSNSQALRNKKAQPKNTNTNTNSWTNARPEGASDFSRSATGRPPMANGVNGAPPTMHHQQQQPSSQPQPQQQPQSAMSAPNQMMSQNNLSRPGADQMAPQRLPVLSLLSLNGTFERKTISVPFYPDIMKIGRQTNAKTVPLPTNGFFDSKVLSRQHAEIWANQEGKIFIKDVKSSNGTFVNGNRLSPENRESEPHELQSQDHLELGIDIVSEDQKTVVHHKVAAKVEHAGFVTQTNNLLDMNFGDLDPSNGGMMMPMGGMPPFRGRAGSQASLASNGRMMPGGMGGPIPGMAQQRQFWLNPVTTEHIVKRLQTEMRNAKLQHHDLIRTGQFITALVTKDDIKNQDKPDGIEAPKPHVNGNVPFKSENSKTRFSEPPAPPPSQPLPEKPDVARASDAPSLKRGITERPKSHPFPKDANVNQVMQLTEALNIAKKELDSNSARVRDLERMLNEEREARLQAEVLMQKMAVSQQAVANGVPLTNGHSELEKAFEPPTEQSQTNDTSAPGDVVSEKSLKADTSNIEAMAAAFQARIESMTTEMKGLREQLEAFRNRAEKAEAERDADRKTLSQLILQIRERDEKEQQAAARKSRSSSRDRSREGKQEKEVEQTLPKANGAAVTGPTQADGSSEDHAEDVSSLALTDNTLKPSSSAAIVYPHNDRALIQAMPYVSVIGVVFIGMGLMAYLNGWQPQPKN</sequence>
<feature type="compositionally biased region" description="Basic and acidic residues" evidence="2">
    <location>
        <begin position="457"/>
        <end position="468"/>
    </location>
</feature>
<feature type="domain" description="FHA" evidence="4">
    <location>
        <begin position="242"/>
        <end position="299"/>
    </location>
</feature>
<name>A0AAE0PA05_SORBR</name>
<feature type="compositionally biased region" description="Basic and acidic residues" evidence="2">
    <location>
        <begin position="301"/>
        <end position="313"/>
    </location>
</feature>
<dbReference type="InterPro" id="IPR051176">
    <property type="entry name" value="Cent_Immune-Sig_Mod"/>
</dbReference>
<feature type="compositionally biased region" description="Low complexity" evidence="2">
    <location>
        <begin position="130"/>
        <end position="140"/>
    </location>
</feature>
<keyword evidence="3" id="KW-0472">Membrane</keyword>
<feature type="region of interest" description="Disordered" evidence="2">
    <location>
        <begin position="457"/>
        <end position="531"/>
    </location>
</feature>
<dbReference type="GO" id="GO:0005737">
    <property type="term" value="C:cytoplasm"/>
    <property type="evidence" value="ECO:0007669"/>
    <property type="project" value="TreeGrafter"/>
</dbReference>
<dbReference type="Proteomes" id="UP001281003">
    <property type="component" value="Unassembled WGS sequence"/>
</dbReference>
<evidence type="ECO:0000259" key="4">
    <source>
        <dbReference type="PROSITE" id="PS50006"/>
    </source>
</evidence>
<comment type="caution">
    <text evidence="5">The sequence shown here is derived from an EMBL/GenBank/DDBJ whole genome shotgun (WGS) entry which is preliminary data.</text>
</comment>
<feature type="compositionally biased region" description="Polar residues" evidence="2">
    <location>
        <begin position="21"/>
        <end position="30"/>
    </location>
</feature>